<sequence>MTVHALPSGAEVARHDTGLERVDAVSFAPDGERLLAAGSGAETSVLQWIDHGVIAEAVEVPVPAGSKRTMIAWSSSGPRVLFARPRAESVVVDGVDGRPLIRLDHHDAGWWQALSPDGRMLITADRQVRAWMVAASQGRAALLADDRR</sequence>
<reference evidence="1 2" key="1">
    <citation type="journal article" date="2019" name="Int. J. Syst. Evol. Microbiol.">
        <title>The Global Catalogue of Microorganisms (GCM) 10K type strain sequencing project: providing services to taxonomists for standard genome sequencing and annotation.</title>
        <authorList>
            <consortium name="The Broad Institute Genomics Platform"/>
            <consortium name="The Broad Institute Genome Sequencing Center for Infectious Disease"/>
            <person name="Wu L."/>
            <person name="Ma J."/>
        </authorList>
    </citation>
    <scope>NUCLEOTIDE SEQUENCE [LARGE SCALE GENOMIC DNA]</scope>
    <source>
        <strain evidence="1 2">JCM 11136</strain>
    </source>
</reference>
<evidence type="ECO:0008006" key="3">
    <source>
        <dbReference type="Google" id="ProtNLM"/>
    </source>
</evidence>
<gene>
    <name evidence="1" type="ORF">GCM10009560_47100</name>
</gene>
<protein>
    <recommendedName>
        <fullName evidence="3">WD40 repeat domain-containing protein</fullName>
    </recommendedName>
</protein>
<evidence type="ECO:0000313" key="2">
    <source>
        <dbReference type="Proteomes" id="UP001501578"/>
    </source>
</evidence>
<dbReference type="Gene3D" id="2.130.10.10">
    <property type="entry name" value="YVTN repeat-like/Quinoprotein amine dehydrogenase"/>
    <property type="match status" value="1"/>
</dbReference>
<organism evidence="1 2">
    <name type="scientific">Nonomuraea longicatena</name>
    <dbReference type="NCBI Taxonomy" id="83682"/>
    <lineage>
        <taxon>Bacteria</taxon>
        <taxon>Bacillati</taxon>
        <taxon>Actinomycetota</taxon>
        <taxon>Actinomycetes</taxon>
        <taxon>Streptosporangiales</taxon>
        <taxon>Streptosporangiaceae</taxon>
        <taxon>Nonomuraea</taxon>
    </lineage>
</organism>
<accession>A0ABN1Q4U4</accession>
<keyword evidence="2" id="KW-1185">Reference proteome</keyword>
<comment type="caution">
    <text evidence="1">The sequence shown here is derived from an EMBL/GenBank/DDBJ whole genome shotgun (WGS) entry which is preliminary data.</text>
</comment>
<name>A0ABN1Q4U4_9ACTN</name>
<evidence type="ECO:0000313" key="1">
    <source>
        <dbReference type="EMBL" id="GAA0937617.1"/>
    </source>
</evidence>
<dbReference type="InterPro" id="IPR015943">
    <property type="entry name" value="WD40/YVTN_repeat-like_dom_sf"/>
</dbReference>
<dbReference type="Proteomes" id="UP001501578">
    <property type="component" value="Unassembled WGS sequence"/>
</dbReference>
<dbReference type="EMBL" id="BAAAHQ010000023">
    <property type="protein sequence ID" value="GAA0937617.1"/>
    <property type="molecule type" value="Genomic_DNA"/>
</dbReference>
<dbReference type="RefSeq" id="WP_343952129.1">
    <property type="nucleotide sequence ID" value="NZ_BAAAHQ010000023.1"/>
</dbReference>
<dbReference type="SUPFAM" id="SSF50969">
    <property type="entry name" value="YVTN repeat-like/Quinoprotein amine dehydrogenase"/>
    <property type="match status" value="1"/>
</dbReference>
<proteinExistence type="predicted"/>
<dbReference type="InterPro" id="IPR011044">
    <property type="entry name" value="Quino_amine_DH_bsu"/>
</dbReference>